<keyword evidence="3" id="KW-1185">Reference proteome</keyword>
<dbReference type="Proteomes" id="UP000661077">
    <property type="component" value="Unassembled WGS sequence"/>
</dbReference>
<protein>
    <submittedName>
        <fullName evidence="2">Uncharacterized protein</fullName>
    </submittedName>
</protein>
<evidence type="ECO:0000313" key="2">
    <source>
        <dbReference type="EMBL" id="MBM0103248.1"/>
    </source>
</evidence>
<sequence length="154" mass="16639">MNTHAASSNTSSPAPTLVAKHDGLKEYVAAVLSIAIVGFTLYFMWGMFGRVHDDAIKEGKWNQQSAILQLAVALAGTVTGYYFGRIPAERAATASQQAAATSNALARQAAAKEARIRDQVRDLRLQIPSANGKESLDANALRNLEVRLEEILRT</sequence>
<dbReference type="RefSeq" id="WP_203165232.1">
    <property type="nucleotide sequence ID" value="NZ_JAEVLS010000001.1"/>
</dbReference>
<keyword evidence="1" id="KW-0472">Membrane</keyword>
<evidence type="ECO:0000256" key="1">
    <source>
        <dbReference type="SAM" id="Phobius"/>
    </source>
</evidence>
<organism evidence="2 3">
    <name type="scientific">Steroidobacter gossypii</name>
    <dbReference type="NCBI Taxonomy" id="2805490"/>
    <lineage>
        <taxon>Bacteria</taxon>
        <taxon>Pseudomonadati</taxon>
        <taxon>Pseudomonadota</taxon>
        <taxon>Gammaproteobacteria</taxon>
        <taxon>Steroidobacterales</taxon>
        <taxon>Steroidobacteraceae</taxon>
        <taxon>Steroidobacter</taxon>
    </lineage>
</organism>
<accession>A0ABS1WQK5</accession>
<dbReference type="EMBL" id="JAEVLS010000001">
    <property type="protein sequence ID" value="MBM0103248.1"/>
    <property type="molecule type" value="Genomic_DNA"/>
</dbReference>
<feature type="transmembrane region" description="Helical" evidence="1">
    <location>
        <begin position="27"/>
        <end position="45"/>
    </location>
</feature>
<feature type="transmembrane region" description="Helical" evidence="1">
    <location>
        <begin position="66"/>
        <end position="84"/>
    </location>
</feature>
<evidence type="ECO:0000313" key="3">
    <source>
        <dbReference type="Proteomes" id="UP000661077"/>
    </source>
</evidence>
<proteinExistence type="predicted"/>
<comment type="caution">
    <text evidence="2">The sequence shown here is derived from an EMBL/GenBank/DDBJ whole genome shotgun (WGS) entry which is preliminary data.</text>
</comment>
<keyword evidence="1" id="KW-1133">Transmembrane helix</keyword>
<keyword evidence="1" id="KW-0812">Transmembrane</keyword>
<name>A0ABS1WQK5_9GAMM</name>
<gene>
    <name evidence="2" type="ORF">JM946_00765</name>
</gene>
<reference evidence="2 3" key="1">
    <citation type="journal article" date="2021" name="Int. J. Syst. Evol. Microbiol.">
        <title>Steroidobacter gossypii sp. nov., isolated from soil of cotton cropping field.</title>
        <authorList>
            <person name="Huang R."/>
            <person name="Yang S."/>
            <person name="Zhen C."/>
            <person name="Liu W."/>
        </authorList>
    </citation>
    <scope>NUCLEOTIDE SEQUENCE [LARGE SCALE GENOMIC DNA]</scope>
    <source>
        <strain evidence="2 3">S1-65</strain>
    </source>
</reference>